<dbReference type="Proteomes" id="UP000016665">
    <property type="component" value="Chromosome 18"/>
</dbReference>
<dbReference type="GO" id="GO:0009223">
    <property type="term" value="P:pyrimidine deoxyribonucleotide catabolic process"/>
    <property type="evidence" value="ECO:0007669"/>
    <property type="project" value="TreeGrafter"/>
</dbReference>
<reference evidence="2" key="2">
    <citation type="submission" date="2025-08" db="UniProtKB">
        <authorList>
            <consortium name="Ensembl"/>
        </authorList>
    </citation>
    <scope>IDENTIFICATION</scope>
</reference>
<dbReference type="GeneTree" id="ENSGT00390000011596"/>
<accession>A0A803VFZ4</accession>
<dbReference type="GO" id="GO:0008253">
    <property type="term" value="F:5'-nucleotidase activity"/>
    <property type="evidence" value="ECO:0007669"/>
    <property type="project" value="InterPro"/>
</dbReference>
<keyword evidence="3" id="KW-1185">Reference proteome</keyword>
<dbReference type="Pfam" id="PF06941">
    <property type="entry name" value="NT5C"/>
    <property type="match status" value="1"/>
</dbReference>
<dbReference type="InterPro" id="IPR010708">
    <property type="entry name" value="5'(3')-deoxyribonucleotidase"/>
</dbReference>
<reference evidence="2 3" key="1">
    <citation type="journal article" date="2012" name="Nature">
        <title>The genomic landscape of species divergence in Ficedula flycatchers.</title>
        <authorList>
            <person name="Ellegren H."/>
            <person name="Smeds L."/>
            <person name="Burri R."/>
            <person name="Olason P.I."/>
            <person name="Backstrom N."/>
            <person name="Kawakami T."/>
            <person name="Kunstner A."/>
            <person name="Makinen H."/>
            <person name="Nadachowska-Brzyska K."/>
            <person name="Qvarnstrom A."/>
            <person name="Uebbing S."/>
            <person name="Wolf J.B."/>
        </authorList>
    </citation>
    <scope>NUCLEOTIDE SEQUENCE [LARGE SCALE GENOMIC DNA]</scope>
</reference>
<evidence type="ECO:0000313" key="3">
    <source>
        <dbReference type="Proteomes" id="UP000016665"/>
    </source>
</evidence>
<dbReference type="Gene3D" id="1.10.40.40">
    <property type="entry name" value="Deoxyribonucleotidase, domain 2"/>
    <property type="match status" value="1"/>
</dbReference>
<dbReference type="Ensembl" id="ENSFALT00000041975.1">
    <property type="protein sequence ID" value="ENSFALP00000021650.1"/>
    <property type="gene ID" value="ENSFALG00000026242.1"/>
</dbReference>
<evidence type="ECO:0000256" key="1">
    <source>
        <dbReference type="PIRSR" id="PIRSR610708-1"/>
    </source>
</evidence>
<dbReference type="InterPro" id="IPR023214">
    <property type="entry name" value="HAD_sf"/>
</dbReference>
<sequence>MCIGVFRAGSAAPACAGIGTGMGSAGAPLRVLLDMDGVLADFEGAVLRGFRARFPREPRVELAERRGFSVREQYRSLRPDLADKVASVYESPGFFLNLDPIPGALEAVQEMLHMQDTEVFICTSPLRKYEHCIVEKYKWVEKHLGPEFVERIILTRDKTVVAADLLFDDKDTIQGLNSISTAGCWLGSHPPADCSFPPFPQAQSRTRAGSTSCSPAATTGTCSCRPRAGACTPGPTTGRPSWRASAGNSAGRECCALPTARAPAQPLPCPALSLQGSATVRNELLLSDRALEDCSTLI</sequence>
<dbReference type="SFLD" id="SFLDG01126">
    <property type="entry name" value="C1.2:_Nucleotidase_Like"/>
    <property type="match status" value="1"/>
</dbReference>
<dbReference type="SUPFAM" id="SSF56784">
    <property type="entry name" value="HAD-like"/>
    <property type="match status" value="1"/>
</dbReference>
<dbReference type="PANTHER" id="PTHR16504">
    <property type="entry name" value="5'(3')-DEOXYRIBONUCLEOTIDASE"/>
    <property type="match status" value="1"/>
</dbReference>
<dbReference type="CDD" id="cd02587">
    <property type="entry name" value="HAD_5-3dNT"/>
    <property type="match status" value="1"/>
</dbReference>
<dbReference type="AlphaFoldDB" id="A0A803VFZ4"/>
<reference evidence="2" key="3">
    <citation type="submission" date="2025-09" db="UniProtKB">
        <authorList>
            <consortium name="Ensembl"/>
        </authorList>
    </citation>
    <scope>IDENTIFICATION</scope>
</reference>
<name>A0A803VFZ4_FICAL</name>
<proteinExistence type="predicted"/>
<dbReference type="InterPro" id="IPR036412">
    <property type="entry name" value="HAD-like_sf"/>
</dbReference>
<dbReference type="SFLD" id="SFLDS00003">
    <property type="entry name" value="Haloacid_Dehalogenase"/>
    <property type="match status" value="1"/>
</dbReference>
<feature type="active site" description="Proton donor" evidence="1">
    <location>
        <position position="36"/>
    </location>
</feature>
<dbReference type="GO" id="GO:0005739">
    <property type="term" value="C:mitochondrion"/>
    <property type="evidence" value="ECO:0007669"/>
    <property type="project" value="TreeGrafter"/>
</dbReference>
<dbReference type="Gene3D" id="3.40.50.1000">
    <property type="entry name" value="HAD superfamily/HAD-like"/>
    <property type="match status" value="1"/>
</dbReference>
<gene>
    <name evidence="2" type="primary">NT5C</name>
</gene>
<dbReference type="PANTHER" id="PTHR16504:SF5">
    <property type="entry name" value="5'(3')-DEOXYRIBONUCLEOTIDASE, CYTOSOLIC TYPE"/>
    <property type="match status" value="1"/>
</dbReference>
<dbReference type="SFLD" id="SFLDG01145">
    <property type="entry name" value="C1.2.1"/>
    <property type="match status" value="1"/>
</dbReference>
<organism evidence="2 3">
    <name type="scientific">Ficedula albicollis</name>
    <name type="common">Collared flycatcher</name>
    <name type="synonym">Muscicapa albicollis</name>
    <dbReference type="NCBI Taxonomy" id="59894"/>
    <lineage>
        <taxon>Eukaryota</taxon>
        <taxon>Metazoa</taxon>
        <taxon>Chordata</taxon>
        <taxon>Craniata</taxon>
        <taxon>Vertebrata</taxon>
        <taxon>Euteleostomi</taxon>
        <taxon>Archelosauria</taxon>
        <taxon>Archosauria</taxon>
        <taxon>Dinosauria</taxon>
        <taxon>Saurischia</taxon>
        <taxon>Theropoda</taxon>
        <taxon>Coelurosauria</taxon>
        <taxon>Aves</taxon>
        <taxon>Neognathae</taxon>
        <taxon>Neoaves</taxon>
        <taxon>Telluraves</taxon>
        <taxon>Australaves</taxon>
        <taxon>Passeriformes</taxon>
        <taxon>Muscicapidae</taxon>
        <taxon>Ficedula</taxon>
    </lineage>
</organism>
<protein>
    <submittedName>
        <fullName evidence="2">5', 3'-nucleotidase, cytosolic</fullName>
    </submittedName>
</protein>
<evidence type="ECO:0000313" key="2">
    <source>
        <dbReference type="Ensembl" id="ENSFALP00000021650.1"/>
    </source>
</evidence>
<feature type="active site" description="Nucleophile" evidence="1">
    <location>
        <position position="34"/>
    </location>
</feature>